<feature type="transmembrane region" description="Helical" evidence="1">
    <location>
        <begin position="51"/>
        <end position="71"/>
    </location>
</feature>
<comment type="caution">
    <text evidence="2">The sequence shown here is derived from an EMBL/GenBank/DDBJ whole genome shotgun (WGS) entry which is preliminary data.</text>
</comment>
<keyword evidence="1" id="KW-0812">Transmembrane</keyword>
<dbReference type="EMBL" id="RCCP01000003">
    <property type="protein sequence ID" value="RLJ86612.1"/>
    <property type="molecule type" value="Genomic_DNA"/>
</dbReference>
<accession>A0A497YGB4</accession>
<organism evidence="2 3">
    <name type="scientific">Planococcus citreus</name>
    <dbReference type="NCBI Taxonomy" id="1373"/>
    <lineage>
        <taxon>Bacteria</taxon>
        <taxon>Bacillati</taxon>
        <taxon>Bacillota</taxon>
        <taxon>Bacilli</taxon>
        <taxon>Bacillales</taxon>
        <taxon>Caryophanaceae</taxon>
        <taxon>Planococcus</taxon>
    </lineage>
</organism>
<evidence type="ECO:0000313" key="2">
    <source>
        <dbReference type="EMBL" id="RLJ86612.1"/>
    </source>
</evidence>
<dbReference type="RefSeq" id="WP_101189601.1">
    <property type="nucleotide sequence ID" value="NZ_QBEW01000033.1"/>
</dbReference>
<keyword evidence="3" id="KW-1185">Reference proteome</keyword>
<proteinExistence type="predicted"/>
<dbReference type="Proteomes" id="UP000280791">
    <property type="component" value="Unassembled WGS sequence"/>
</dbReference>
<feature type="transmembrane region" description="Helical" evidence="1">
    <location>
        <begin position="21"/>
        <end position="39"/>
    </location>
</feature>
<gene>
    <name evidence="2" type="ORF">DFR62_2214</name>
</gene>
<dbReference type="AlphaFoldDB" id="A0A497YGB4"/>
<evidence type="ECO:0000313" key="3">
    <source>
        <dbReference type="Proteomes" id="UP000280791"/>
    </source>
</evidence>
<sequence length="80" mass="9462">MSWPEIKEHLTEPIFSKKKDPILFFPLVFLVTWLGTVVYQRTGISYVEYILWLIPIALVLSALYILLIAWLKKKRAQNKK</sequence>
<protein>
    <submittedName>
        <fullName evidence="2">Uncharacterized protein</fullName>
    </submittedName>
</protein>
<evidence type="ECO:0000256" key="1">
    <source>
        <dbReference type="SAM" id="Phobius"/>
    </source>
</evidence>
<reference evidence="2 3" key="1">
    <citation type="submission" date="2018-10" db="EMBL/GenBank/DDBJ databases">
        <title>Genomic Encyclopedia of Type Strains, Phase IV (KMG-IV): sequencing the most valuable type-strain genomes for metagenomic binning, comparative biology and taxonomic classification.</title>
        <authorList>
            <person name="Goeker M."/>
        </authorList>
    </citation>
    <scope>NUCLEOTIDE SEQUENCE [LARGE SCALE GENOMIC DNA]</scope>
    <source>
        <strain evidence="2 3">DSM 20549</strain>
    </source>
</reference>
<name>A0A497YGB4_9BACL</name>
<keyword evidence="1" id="KW-1133">Transmembrane helix</keyword>
<keyword evidence="1" id="KW-0472">Membrane</keyword>